<dbReference type="SUPFAM" id="SSF53474">
    <property type="entry name" value="alpha/beta-Hydrolases"/>
    <property type="match status" value="1"/>
</dbReference>
<evidence type="ECO:0000256" key="4">
    <source>
        <dbReference type="ARBA" id="ARBA00023136"/>
    </source>
</evidence>
<comment type="subcellular location">
    <subcellularLocation>
        <location evidence="6">Nucleus outer membrane</location>
        <topology evidence="6">Single-pass membrane protein</topology>
    </subcellularLocation>
</comment>
<comment type="caution">
    <text evidence="8">The sequence shown here is derived from an EMBL/GenBank/DDBJ whole genome shotgun (WGS) entry which is preliminary data.</text>
</comment>
<accession>A0A559MA87</accession>
<dbReference type="AlphaFoldDB" id="A0A559MA87"/>
<evidence type="ECO:0008006" key="10">
    <source>
        <dbReference type="Google" id="ProtNLM"/>
    </source>
</evidence>
<evidence type="ECO:0000256" key="7">
    <source>
        <dbReference type="SAM" id="Phobius"/>
    </source>
</evidence>
<protein>
    <recommendedName>
        <fullName evidence="10">Transmembrane protein</fullName>
    </recommendedName>
</protein>
<keyword evidence="3 7" id="KW-1133">Transmembrane helix</keyword>
<evidence type="ECO:0000256" key="1">
    <source>
        <dbReference type="ARBA" id="ARBA00007387"/>
    </source>
</evidence>
<evidence type="ECO:0000256" key="5">
    <source>
        <dbReference type="ARBA" id="ARBA00023242"/>
    </source>
</evidence>
<dbReference type="GO" id="GO:0005640">
    <property type="term" value="C:nuclear outer membrane"/>
    <property type="evidence" value="ECO:0007669"/>
    <property type="project" value="UniProtKB-SubCell"/>
</dbReference>
<organism evidence="8 9">
    <name type="scientific">Lachnellula willkommii</name>
    <dbReference type="NCBI Taxonomy" id="215461"/>
    <lineage>
        <taxon>Eukaryota</taxon>
        <taxon>Fungi</taxon>
        <taxon>Dikarya</taxon>
        <taxon>Ascomycota</taxon>
        <taxon>Pezizomycotina</taxon>
        <taxon>Leotiomycetes</taxon>
        <taxon>Helotiales</taxon>
        <taxon>Lachnaceae</taxon>
        <taxon>Lachnellula</taxon>
    </lineage>
</organism>
<comment type="similarity">
    <text evidence="1">Belongs to the TMEM53 family.</text>
</comment>
<name>A0A559MA87_9HELO</name>
<sequence length="283" mass="31646">MPSTNNVTASSPEFTRLNPLVSLYTPPDASASSNNNDPTTIIFFQWMGVGPKSRYLKSFYSHYHALYPSARIIAVQSLTEFFIYTSNETRHNLVKPVVAAINSDPAPEKKILVHLISNGGSLGFTDVCHVYKQETGNVLPVKAIVLDSAPGESSFITAFHAFATALPKGLLWYPGAALMAMWLGPWAAFHAVFGRQHILDKARMYLNDWTVVDKNACRLYVYSAVDKLVLPSPIEKHAREAEAQGVNVRLLKEDDISHVQAMMRDTERYWKNVSDMWARASLR</sequence>
<keyword evidence="4 7" id="KW-0472">Membrane</keyword>
<evidence type="ECO:0000313" key="9">
    <source>
        <dbReference type="Proteomes" id="UP000315522"/>
    </source>
</evidence>
<evidence type="ECO:0000313" key="8">
    <source>
        <dbReference type="EMBL" id="TVY89873.1"/>
    </source>
</evidence>
<dbReference type="InterPro" id="IPR008547">
    <property type="entry name" value="DUF829_TMEM53"/>
</dbReference>
<evidence type="ECO:0000256" key="3">
    <source>
        <dbReference type="ARBA" id="ARBA00022989"/>
    </source>
</evidence>
<dbReference type="Pfam" id="PF05705">
    <property type="entry name" value="DUF829"/>
    <property type="match status" value="1"/>
</dbReference>
<keyword evidence="5" id="KW-0539">Nucleus</keyword>
<gene>
    <name evidence="8" type="ORF">LAWI1_G005709</name>
</gene>
<dbReference type="PANTHER" id="PTHR12265">
    <property type="entry name" value="TRANSMEMBRANE PROTEIN 53"/>
    <property type="match status" value="1"/>
</dbReference>
<dbReference type="EMBL" id="QGML01001065">
    <property type="protein sequence ID" value="TVY89873.1"/>
    <property type="molecule type" value="Genomic_DNA"/>
</dbReference>
<reference evidence="8 9" key="1">
    <citation type="submission" date="2018-05" db="EMBL/GenBank/DDBJ databases">
        <title>Genome sequencing and assembly of the regulated plant pathogen Lachnellula willkommii and related sister species for the development of diagnostic species identification markers.</title>
        <authorList>
            <person name="Giroux E."/>
            <person name="Bilodeau G."/>
        </authorList>
    </citation>
    <scope>NUCLEOTIDE SEQUENCE [LARGE SCALE GENOMIC DNA]</scope>
    <source>
        <strain evidence="8 9">CBS 172.35</strain>
    </source>
</reference>
<keyword evidence="9" id="KW-1185">Reference proteome</keyword>
<feature type="transmembrane region" description="Helical" evidence="7">
    <location>
        <begin position="170"/>
        <end position="193"/>
    </location>
</feature>
<evidence type="ECO:0000256" key="2">
    <source>
        <dbReference type="ARBA" id="ARBA00022692"/>
    </source>
</evidence>
<evidence type="ECO:0000256" key="6">
    <source>
        <dbReference type="ARBA" id="ARBA00034303"/>
    </source>
</evidence>
<dbReference type="InterPro" id="IPR029058">
    <property type="entry name" value="AB_hydrolase_fold"/>
</dbReference>
<keyword evidence="2 7" id="KW-0812">Transmembrane</keyword>
<proteinExistence type="inferred from homology"/>
<dbReference type="Proteomes" id="UP000315522">
    <property type="component" value="Unassembled WGS sequence"/>
</dbReference>
<dbReference type="PANTHER" id="PTHR12265:SF30">
    <property type="entry name" value="TRANSMEMBRANE PROTEIN 53"/>
    <property type="match status" value="1"/>
</dbReference>